<dbReference type="InterPro" id="IPR015421">
    <property type="entry name" value="PyrdxlP-dep_Trfase_major"/>
</dbReference>
<evidence type="ECO:0000256" key="3">
    <source>
        <dbReference type="ARBA" id="ARBA00022605"/>
    </source>
</evidence>
<dbReference type="PANTHER" id="PTHR42885:SF2">
    <property type="entry name" value="HISTIDINOL-PHOSPHATE AMINOTRANSFERASE"/>
    <property type="match status" value="1"/>
</dbReference>
<dbReference type="PROSITE" id="PS00599">
    <property type="entry name" value="AA_TRANSFER_CLASS_2"/>
    <property type="match status" value="1"/>
</dbReference>
<comment type="pathway">
    <text evidence="7">Amino-acid biosynthesis.</text>
</comment>
<name>A0A6J5YWA9_9ZZZZ</name>
<dbReference type="Pfam" id="PF00155">
    <property type="entry name" value="Aminotran_1_2"/>
    <property type="match status" value="1"/>
</dbReference>
<dbReference type="GO" id="GO:0004400">
    <property type="term" value="F:histidinol-phosphate transaminase activity"/>
    <property type="evidence" value="ECO:0007669"/>
    <property type="project" value="InterPro"/>
</dbReference>
<evidence type="ECO:0000313" key="9">
    <source>
        <dbReference type="EMBL" id="CAB4333187.1"/>
    </source>
</evidence>
<organism evidence="9">
    <name type="scientific">freshwater metagenome</name>
    <dbReference type="NCBI Taxonomy" id="449393"/>
    <lineage>
        <taxon>unclassified sequences</taxon>
        <taxon>metagenomes</taxon>
        <taxon>ecological metagenomes</taxon>
    </lineage>
</organism>
<evidence type="ECO:0000256" key="7">
    <source>
        <dbReference type="ARBA" id="ARBA00029440"/>
    </source>
</evidence>
<proteinExistence type="inferred from homology"/>
<dbReference type="SUPFAM" id="SSF53383">
    <property type="entry name" value="PLP-dependent transferases"/>
    <property type="match status" value="1"/>
</dbReference>
<keyword evidence="6" id="KW-0368">Histidine biosynthesis</keyword>
<dbReference type="Gene3D" id="3.40.640.10">
    <property type="entry name" value="Type I PLP-dependent aspartate aminotransferase-like (Major domain)"/>
    <property type="match status" value="1"/>
</dbReference>
<gene>
    <name evidence="9" type="ORF">UFOPK3574_00356</name>
</gene>
<dbReference type="PANTHER" id="PTHR42885">
    <property type="entry name" value="HISTIDINOL-PHOSPHATE AMINOTRANSFERASE-RELATED"/>
    <property type="match status" value="1"/>
</dbReference>
<dbReference type="InterPro" id="IPR015422">
    <property type="entry name" value="PyrdxlP-dep_Trfase_small"/>
</dbReference>
<protein>
    <submittedName>
        <fullName evidence="9">Unannotated protein</fullName>
    </submittedName>
</protein>
<dbReference type="AlphaFoldDB" id="A0A6J5YWA9"/>
<dbReference type="NCBIfam" id="TIGR01141">
    <property type="entry name" value="hisC"/>
    <property type="match status" value="1"/>
</dbReference>
<evidence type="ECO:0000256" key="2">
    <source>
        <dbReference type="ARBA" id="ARBA00022576"/>
    </source>
</evidence>
<dbReference type="CDD" id="cd00609">
    <property type="entry name" value="AAT_like"/>
    <property type="match status" value="1"/>
</dbReference>
<evidence type="ECO:0000256" key="5">
    <source>
        <dbReference type="ARBA" id="ARBA00022898"/>
    </source>
</evidence>
<accession>A0A6J5YWA9</accession>
<keyword evidence="5" id="KW-0663">Pyridoxal phosphate</keyword>
<comment type="cofactor">
    <cofactor evidence="1">
        <name>pyridoxal 5'-phosphate</name>
        <dbReference type="ChEBI" id="CHEBI:597326"/>
    </cofactor>
</comment>
<dbReference type="InterPro" id="IPR005861">
    <property type="entry name" value="HisP_aminotrans"/>
</dbReference>
<evidence type="ECO:0000256" key="4">
    <source>
        <dbReference type="ARBA" id="ARBA00022679"/>
    </source>
</evidence>
<dbReference type="InterPro" id="IPR004839">
    <property type="entry name" value="Aminotransferase_I/II_large"/>
</dbReference>
<dbReference type="GO" id="GO:0000105">
    <property type="term" value="P:L-histidine biosynthetic process"/>
    <property type="evidence" value="ECO:0007669"/>
    <property type="project" value="UniProtKB-KW"/>
</dbReference>
<reference evidence="9" key="1">
    <citation type="submission" date="2020-05" db="EMBL/GenBank/DDBJ databases">
        <authorList>
            <person name="Chiriac C."/>
            <person name="Salcher M."/>
            <person name="Ghai R."/>
            <person name="Kavagutti S V."/>
        </authorList>
    </citation>
    <scope>NUCLEOTIDE SEQUENCE</scope>
</reference>
<keyword evidence="2" id="KW-0032">Aminotransferase</keyword>
<dbReference type="InterPro" id="IPR015424">
    <property type="entry name" value="PyrdxlP-dep_Trfase"/>
</dbReference>
<dbReference type="EMBL" id="CAESAF010000021">
    <property type="protein sequence ID" value="CAB4333187.1"/>
    <property type="molecule type" value="Genomic_DNA"/>
</dbReference>
<evidence type="ECO:0000256" key="1">
    <source>
        <dbReference type="ARBA" id="ARBA00001933"/>
    </source>
</evidence>
<sequence length="369" mass="40286">MSAKDWPSWLPLRQDLAPLSPYGAPQVPADATLNTNENPYAPSPALAKAISQRIHEVALHLNRYPDRDASVLRRALAIFINNQSKTSFDTDQVWAANGSNEIIQSLFMAFGDRPALGFTPSYSMHPLIAKVIGVKWNDGGRRADFSLDLAKAKSEISSIKPALTFITTPNNPTGTTVTLDEISQLAVAASDVNGLLIVDEAYAEFSNLPSAVTLVNKYPNLVVIRTMSKAFAFAGARLGYLIANPEVVAAMFLVRLPYHLSSLTQAAAEVALEFQDELLGTVASLIDSRKRVVSELEKMGLQVIPSQANFILFTGFSQEPTQLWRQLLDRGVLIRDVGLLAHLRMTIGNEAENQKFIAALQVILNGESQ</sequence>
<keyword evidence="3" id="KW-0028">Amino-acid biosynthesis</keyword>
<dbReference type="InterPro" id="IPR001917">
    <property type="entry name" value="Aminotrans_II_pyridoxalP_BS"/>
</dbReference>
<dbReference type="NCBIfam" id="NF002877">
    <property type="entry name" value="PRK03317.1"/>
    <property type="match status" value="1"/>
</dbReference>
<feature type="domain" description="Aminotransferase class I/classII large" evidence="8">
    <location>
        <begin position="33"/>
        <end position="360"/>
    </location>
</feature>
<dbReference type="HAMAP" id="MF_01023">
    <property type="entry name" value="HisC_aminotrans_2"/>
    <property type="match status" value="1"/>
</dbReference>
<keyword evidence="4" id="KW-0808">Transferase</keyword>
<evidence type="ECO:0000256" key="6">
    <source>
        <dbReference type="ARBA" id="ARBA00023102"/>
    </source>
</evidence>
<dbReference type="Gene3D" id="3.90.1150.10">
    <property type="entry name" value="Aspartate Aminotransferase, domain 1"/>
    <property type="match status" value="1"/>
</dbReference>
<dbReference type="GO" id="GO:0030170">
    <property type="term" value="F:pyridoxal phosphate binding"/>
    <property type="evidence" value="ECO:0007669"/>
    <property type="project" value="InterPro"/>
</dbReference>
<evidence type="ECO:0000259" key="8">
    <source>
        <dbReference type="Pfam" id="PF00155"/>
    </source>
</evidence>